<keyword evidence="2" id="KW-0963">Cytoplasm</keyword>
<reference evidence="9" key="1">
    <citation type="submission" date="2013-10" db="EMBL/GenBank/DDBJ databases">
        <title>Genomic analysis of the causative agents of coccidiosis in chickens.</title>
        <authorList>
            <person name="Reid A.J."/>
            <person name="Blake D."/>
            <person name="Billington K."/>
            <person name="Browne H."/>
            <person name="Dunn M."/>
            <person name="Hung S."/>
            <person name="Kawahara F."/>
            <person name="Miranda-Saavedra D."/>
            <person name="Mourier T."/>
            <person name="Nagra H."/>
            <person name="Otto T.D."/>
            <person name="Rawlings N."/>
            <person name="Sanchez A."/>
            <person name="Sanders M."/>
            <person name="Subramaniam C."/>
            <person name="Tay Y."/>
            <person name="Dear P."/>
            <person name="Doerig C."/>
            <person name="Gruber A."/>
            <person name="Parkinson J."/>
            <person name="Shirley M."/>
            <person name="Wan K.L."/>
            <person name="Berriman M."/>
            <person name="Tomley F."/>
            <person name="Pain A."/>
        </authorList>
    </citation>
    <scope>NUCLEOTIDE SEQUENCE [LARGE SCALE GENOMIC DNA]</scope>
    <source>
        <strain evidence="9">Houghton</strain>
    </source>
</reference>
<dbReference type="AlphaFoldDB" id="U6KEV9"/>
<dbReference type="Gene3D" id="3.40.850.10">
    <property type="entry name" value="Kinesin motor domain"/>
    <property type="match status" value="1"/>
</dbReference>
<dbReference type="GO" id="GO:0007018">
    <property type="term" value="P:microtubule-based movement"/>
    <property type="evidence" value="ECO:0007669"/>
    <property type="project" value="InterPro"/>
</dbReference>
<keyword evidence="10" id="KW-1185">Reference proteome</keyword>
<dbReference type="Pfam" id="PF00225">
    <property type="entry name" value="Kinesin"/>
    <property type="match status" value="1"/>
</dbReference>
<dbReference type="RefSeq" id="XP_037878853.1">
    <property type="nucleotide sequence ID" value="XM_038022999.1"/>
</dbReference>
<keyword evidence="5" id="KW-0505">Motor protein</keyword>
<evidence type="ECO:0000259" key="8">
    <source>
        <dbReference type="PROSITE" id="PS50067"/>
    </source>
</evidence>
<gene>
    <name evidence="9" type="ORF">EMH_0020640</name>
</gene>
<dbReference type="VEuPathDB" id="ToxoDB:EMH_0020640"/>
<comment type="similarity">
    <text evidence="7">Belongs to the TRAFAC class myosin-kinesin ATPase superfamily. Kinesin family.</text>
</comment>
<dbReference type="GO" id="GO:0005874">
    <property type="term" value="C:microtubule"/>
    <property type="evidence" value="ECO:0007669"/>
    <property type="project" value="UniProtKB-KW"/>
</dbReference>
<evidence type="ECO:0000313" key="10">
    <source>
        <dbReference type="Proteomes" id="UP000030744"/>
    </source>
</evidence>
<evidence type="ECO:0000313" key="9">
    <source>
        <dbReference type="EMBL" id="CDJ36565.1"/>
    </source>
</evidence>
<evidence type="ECO:0000256" key="2">
    <source>
        <dbReference type="ARBA" id="ARBA00022490"/>
    </source>
</evidence>
<protein>
    <recommendedName>
        <fullName evidence="8">Kinesin motor domain-containing protein</fullName>
    </recommendedName>
</protein>
<keyword evidence="4" id="KW-0175">Coiled coil</keyword>
<name>U6KEV9_9EIME</name>
<reference evidence="9" key="2">
    <citation type="submission" date="2013-10" db="EMBL/GenBank/DDBJ databases">
        <authorList>
            <person name="Aslett M."/>
        </authorList>
    </citation>
    <scope>NUCLEOTIDE SEQUENCE [LARGE SCALE GENOMIC DNA]</scope>
    <source>
        <strain evidence="9">Houghton</strain>
    </source>
</reference>
<feature type="domain" description="Kinesin motor" evidence="8">
    <location>
        <begin position="21"/>
        <end position="109"/>
    </location>
</feature>
<comment type="subcellular location">
    <subcellularLocation>
        <location evidence="1">Cytoplasm</location>
        <location evidence="1">Cytoskeleton</location>
    </subcellularLocation>
</comment>
<evidence type="ECO:0000256" key="1">
    <source>
        <dbReference type="ARBA" id="ARBA00004245"/>
    </source>
</evidence>
<evidence type="ECO:0000256" key="6">
    <source>
        <dbReference type="ARBA" id="ARBA00023212"/>
    </source>
</evidence>
<dbReference type="InterPro" id="IPR001752">
    <property type="entry name" value="Kinesin_motor_dom"/>
</dbReference>
<dbReference type="PROSITE" id="PS50067">
    <property type="entry name" value="KINESIN_MOTOR_2"/>
    <property type="match status" value="1"/>
</dbReference>
<dbReference type="GO" id="GO:0003777">
    <property type="term" value="F:microtubule motor activity"/>
    <property type="evidence" value="ECO:0007669"/>
    <property type="project" value="InterPro"/>
</dbReference>
<dbReference type="GO" id="GO:0008017">
    <property type="term" value="F:microtubule binding"/>
    <property type="evidence" value="ECO:0007669"/>
    <property type="project" value="InterPro"/>
</dbReference>
<dbReference type="InterPro" id="IPR036961">
    <property type="entry name" value="Kinesin_motor_dom_sf"/>
</dbReference>
<accession>U6KEV9</accession>
<evidence type="ECO:0000256" key="4">
    <source>
        <dbReference type="ARBA" id="ARBA00023054"/>
    </source>
</evidence>
<organism evidence="9 10">
    <name type="scientific">Eimeria mitis</name>
    <dbReference type="NCBI Taxonomy" id="44415"/>
    <lineage>
        <taxon>Eukaryota</taxon>
        <taxon>Sar</taxon>
        <taxon>Alveolata</taxon>
        <taxon>Apicomplexa</taxon>
        <taxon>Conoidasida</taxon>
        <taxon>Coccidia</taxon>
        <taxon>Eucoccidiorida</taxon>
        <taxon>Eimeriorina</taxon>
        <taxon>Eimeriidae</taxon>
        <taxon>Eimeria</taxon>
    </lineage>
</organism>
<dbReference type="InterPro" id="IPR027640">
    <property type="entry name" value="Kinesin-like_fam"/>
</dbReference>
<dbReference type="InterPro" id="IPR027417">
    <property type="entry name" value="P-loop_NTPase"/>
</dbReference>
<proteinExistence type="inferred from homology"/>
<dbReference type="EMBL" id="HG736283">
    <property type="protein sequence ID" value="CDJ36565.1"/>
    <property type="molecule type" value="Genomic_DNA"/>
</dbReference>
<dbReference type="GO" id="GO:0005524">
    <property type="term" value="F:ATP binding"/>
    <property type="evidence" value="ECO:0007669"/>
    <property type="project" value="InterPro"/>
</dbReference>
<dbReference type="OrthoDB" id="434925at2759"/>
<sequence length="109" mass="11645">MEAAPAAAPQQEAADAPKAERVRVVIRCRPLSEAEVSEGRKSVLTVNSKNASVCLQKPNGPAKHFSFDAVYDESVSQEGVYEDAAYGIVESVTEGYNGACCTQRPTEPN</sequence>
<dbReference type="PANTHER" id="PTHR47969">
    <property type="entry name" value="CHROMOSOME-ASSOCIATED KINESIN KIF4A-RELATED"/>
    <property type="match status" value="1"/>
</dbReference>
<dbReference type="PANTHER" id="PTHR47969:SF21">
    <property type="entry name" value="KINESIN-LIKE PROTEIN"/>
    <property type="match status" value="1"/>
</dbReference>
<evidence type="ECO:0000256" key="3">
    <source>
        <dbReference type="ARBA" id="ARBA00022701"/>
    </source>
</evidence>
<comment type="caution">
    <text evidence="7">Lacks conserved residue(s) required for the propagation of feature annotation.</text>
</comment>
<evidence type="ECO:0000256" key="7">
    <source>
        <dbReference type="PROSITE-ProRule" id="PRU00283"/>
    </source>
</evidence>
<keyword evidence="6" id="KW-0206">Cytoskeleton</keyword>
<evidence type="ECO:0000256" key="5">
    <source>
        <dbReference type="ARBA" id="ARBA00023175"/>
    </source>
</evidence>
<dbReference type="SUPFAM" id="SSF52540">
    <property type="entry name" value="P-loop containing nucleoside triphosphate hydrolases"/>
    <property type="match status" value="1"/>
</dbReference>
<dbReference type="GeneID" id="60403862"/>
<dbReference type="Proteomes" id="UP000030744">
    <property type="component" value="Unassembled WGS sequence"/>
</dbReference>
<keyword evidence="3" id="KW-0493">Microtubule</keyword>